<dbReference type="InterPro" id="IPR021796">
    <property type="entry name" value="Tll0287-like_dom"/>
</dbReference>
<evidence type="ECO:0000259" key="1">
    <source>
        <dbReference type="Pfam" id="PF11845"/>
    </source>
</evidence>
<gene>
    <name evidence="2" type="ORF">CRV06_04150</name>
</gene>
<name>A0A4Q0Y6P4_9BACT</name>
<organism evidence="2 3">
    <name type="scientific">Halarcobacter anaerophilus</name>
    <dbReference type="NCBI Taxonomy" id="877500"/>
    <lineage>
        <taxon>Bacteria</taxon>
        <taxon>Pseudomonadati</taxon>
        <taxon>Campylobacterota</taxon>
        <taxon>Epsilonproteobacteria</taxon>
        <taxon>Campylobacterales</taxon>
        <taxon>Arcobacteraceae</taxon>
        <taxon>Halarcobacter</taxon>
    </lineage>
</organism>
<dbReference type="AlphaFoldDB" id="A0A4Q0Y6P4"/>
<dbReference type="EMBL" id="PDKO01000002">
    <property type="protein sequence ID" value="RXJ64141.1"/>
    <property type="molecule type" value="Genomic_DNA"/>
</dbReference>
<dbReference type="OrthoDB" id="9797588at2"/>
<protein>
    <recommendedName>
        <fullName evidence="1">Tll0287-like domain-containing protein</fullName>
    </recommendedName>
</protein>
<dbReference type="STRING" id="877500.GCA_000935065_01432"/>
<comment type="caution">
    <text evidence="2">The sequence shown here is derived from an EMBL/GenBank/DDBJ whole genome shotgun (WGS) entry which is preliminary data.</text>
</comment>
<feature type="domain" description="Tll0287-like" evidence="1">
    <location>
        <begin position="34"/>
        <end position="199"/>
    </location>
</feature>
<reference evidence="2 3" key="1">
    <citation type="submission" date="2017-10" db="EMBL/GenBank/DDBJ databases">
        <title>Genomics of the genus Arcobacter.</title>
        <authorList>
            <person name="Perez-Cataluna A."/>
            <person name="Figueras M.J."/>
        </authorList>
    </citation>
    <scope>NUCLEOTIDE SEQUENCE [LARGE SCALE GENOMIC DNA]</scope>
    <source>
        <strain evidence="2 3">DSM 24636</strain>
    </source>
</reference>
<accession>A0A4Q0Y6P4</accession>
<dbReference type="Proteomes" id="UP000290191">
    <property type="component" value="Unassembled WGS sequence"/>
</dbReference>
<dbReference type="Pfam" id="PF11845">
    <property type="entry name" value="Tll0287-like"/>
    <property type="match status" value="1"/>
</dbReference>
<proteinExistence type="predicted"/>
<sequence length="200" mass="23035">MGKSIREIKLKRIFLGILFLLFGFANFLNAQELTLDEVKKKALTVTKEFESKLKKELKNAKREGGIKAMTEYCIKDSKKILEKMNNKYNPQISIKRVSLNNRNSKAKPLEDEVKILKALDLIQKSDAYEPEQIVQVISDTKYKVYSPIQMNSRDCKKCHGLENKVNKESQKRFFEVYKNKKGFGHKSGDIRGAVVVTISK</sequence>
<keyword evidence="3" id="KW-1185">Reference proteome</keyword>
<evidence type="ECO:0000313" key="2">
    <source>
        <dbReference type="EMBL" id="RXJ64141.1"/>
    </source>
</evidence>
<evidence type="ECO:0000313" key="3">
    <source>
        <dbReference type="Proteomes" id="UP000290191"/>
    </source>
</evidence>